<dbReference type="AlphaFoldDB" id="A0A835Z629"/>
<organism evidence="8 9">
    <name type="scientific">Tribonema minus</name>
    <dbReference type="NCBI Taxonomy" id="303371"/>
    <lineage>
        <taxon>Eukaryota</taxon>
        <taxon>Sar</taxon>
        <taxon>Stramenopiles</taxon>
        <taxon>Ochrophyta</taxon>
        <taxon>PX clade</taxon>
        <taxon>Xanthophyceae</taxon>
        <taxon>Tribonematales</taxon>
        <taxon>Tribonemataceae</taxon>
        <taxon>Tribonema</taxon>
    </lineage>
</organism>
<feature type="compositionally biased region" description="Acidic residues" evidence="6">
    <location>
        <begin position="79"/>
        <end position="90"/>
    </location>
</feature>
<keyword evidence="5" id="KW-0325">Glycoprotein</keyword>
<reference evidence="8" key="1">
    <citation type="submission" date="2021-02" db="EMBL/GenBank/DDBJ databases">
        <title>First Annotated Genome of the Yellow-green Alga Tribonema minus.</title>
        <authorList>
            <person name="Mahan K.M."/>
        </authorList>
    </citation>
    <scope>NUCLEOTIDE SEQUENCE</scope>
    <source>
        <strain evidence="8">UTEX B ZZ1240</strain>
    </source>
</reference>
<dbReference type="Proteomes" id="UP000664859">
    <property type="component" value="Unassembled WGS sequence"/>
</dbReference>
<keyword evidence="3" id="KW-0378">Hydrolase</keyword>
<evidence type="ECO:0000256" key="3">
    <source>
        <dbReference type="ARBA" id="ARBA00022801"/>
    </source>
</evidence>
<feature type="domain" description="Sulfatase N-terminal" evidence="7">
    <location>
        <begin position="378"/>
        <end position="741"/>
    </location>
</feature>
<feature type="region of interest" description="Disordered" evidence="6">
    <location>
        <begin position="245"/>
        <end position="297"/>
    </location>
</feature>
<comment type="similarity">
    <text evidence="1">Belongs to the sulfatase family.</text>
</comment>
<feature type="region of interest" description="Disordered" evidence="6">
    <location>
        <begin position="162"/>
        <end position="209"/>
    </location>
</feature>
<keyword evidence="4" id="KW-0106">Calcium</keyword>
<feature type="region of interest" description="Disordered" evidence="6">
    <location>
        <begin position="327"/>
        <end position="372"/>
    </location>
</feature>
<evidence type="ECO:0000256" key="1">
    <source>
        <dbReference type="ARBA" id="ARBA00008779"/>
    </source>
</evidence>
<protein>
    <submittedName>
        <fullName evidence="8">Alkaline-phosphatase-like protein</fullName>
    </submittedName>
</protein>
<dbReference type="PROSITE" id="PS00149">
    <property type="entry name" value="SULFATASE_2"/>
    <property type="match status" value="1"/>
</dbReference>
<evidence type="ECO:0000256" key="4">
    <source>
        <dbReference type="ARBA" id="ARBA00022837"/>
    </source>
</evidence>
<evidence type="ECO:0000256" key="5">
    <source>
        <dbReference type="ARBA" id="ARBA00023180"/>
    </source>
</evidence>
<feature type="compositionally biased region" description="Low complexity" evidence="6">
    <location>
        <begin position="7"/>
        <end position="19"/>
    </location>
</feature>
<dbReference type="InterPro" id="IPR017850">
    <property type="entry name" value="Alkaline_phosphatase_core_sf"/>
</dbReference>
<gene>
    <name evidence="8" type="ORF">JKP88DRAFT_267924</name>
</gene>
<dbReference type="InterPro" id="IPR000917">
    <property type="entry name" value="Sulfatase_N"/>
</dbReference>
<dbReference type="Gene3D" id="3.40.720.10">
    <property type="entry name" value="Alkaline Phosphatase, subunit A"/>
    <property type="match status" value="1"/>
</dbReference>
<dbReference type="Pfam" id="PF00884">
    <property type="entry name" value="Sulfatase"/>
    <property type="match status" value="1"/>
</dbReference>
<feature type="compositionally biased region" description="Polar residues" evidence="6">
    <location>
        <begin position="96"/>
        <end position="108"/>
    </location>
</feature>
<proteinExistence type="inferred from homology"/>
<evidence type="ECO:0000313" key="9">
    <source>
        <dbReference type="Proteomes" id="UP000664859"/>
    </source>
</evidence>
<evidence type="ECO:0000256" key="6">
    <source>
        <dbReference type="SAM" id="MobiDB-lite"/>
    </source>
</evidence>
<dbReference type="EMBL" id="JAFCMP010000094">
    <property type="protein sequence ID" value="KAG5187123.1"/>
    <property type="molecule type" value="Genomic_DNA"/>
</dbReference>
<dbReference type="GO" id="GO:0046872">
    <property type="term" value="F:metal ion binding"/>
    <property type="evidence" value="ECO:0007669"/>
    <property type="project" value="UniProtKB-KW"/>
</dbReference>
<dbReference type="OrthoDB" id="408574at2759"/>
<evidence type="ECO:0000259" key="7">
    <source>
        <dbReference type="Pfam" id="PF00884"/>
    </source>
</evidence>
<dbReference type="Gene3D" id="3.30.1120.10">
    <property type="match status" value="1"/>
</dbReference>
<dbReference type="GO" id="GO:0008484">
    <property type="term" value="F:sulfuric ester hydrolase activity"/>
    <property type="evidence" value="ECO:0007669"/>
    <property type="project" value="InterPro"/>
</dbReference>
<feature type="region of interest" description="Disordered" evidence="6">
    <location>
        <begin position="1"/>
        <end position="121"/>
    </location>
</feature>
<dbReference type="PANTHER" id="PTHR10342:SF274">
    <property type="entry name" value="ARYLSULFATASE B"/>
    <property type="match status" value="1"/>
</dbReference>
<dbReference type="CDD" id="cd16029">
    <property type="entry name" value="4-S"/>
    <property type="match status" value="1"/>
</dbReference>
<name>A0A835Z629_9STRA</name>
<feature type="compositionally biased region" description="Basic and acidic residues" evidence="6">
    <location>
        <begin position="339"/>
        <end position="354"/>
    </location>
</feature>
<feature type="compositionally biased region" description="Polar residues" evidence="6">
    <location>
        <begin position="355"/>
        <end position="372"/>
    </location>
</feature>
<dbReference type="InterPro" id="IPR047115">
    <property type="entry name" value="ARSB"/>
</dbReference>
<keyword evidence="2" id="KW-0479">Metal-binding</keyword>
<dbReference type="PANTHER" id="PTHR10342">
    <property type="entry name" value="ARYLSULFATASE"/>
    <property type="match status" value="1"/>
</dbReference>
<evidence type="ECO:0000313" key="8">
    <source>
        <dbReference type="EMBL" id="KAG5187123.1"/>
    </source>
</evidence>
<evidence type="ECO:0000256" key="2">
    <source>
        <dbReference type="ARBA" id="ARBA00022723"/>
    </source>
</evidence>
<accession>A0A835Z629</accession>
<keyword evidence="9" id="KW-1185">Reference proteome</keyword>
<sequence>MAEAVEQAHQAQQQQQQQQPSSNVDGGSEPESGFSGYTPMSGFSGYCPFDDMDVMAEDPHHQNQSAAGMYTTFAPPADDSSDGNNSDDDDGRTVSDYGSSSPAGTDNLSAASFEEFSSAPEEISAQLLSALDADYAAVTAARPSPPAEQPLHVERCCTSAAQQDCSEGGDGDVSGSDGGGADDSGAGGVKRREIDGRRLLGSSSDATMSAEQAQRIKDLIAKMDFTSLASKAPAWVQSIGSAAGGAAASNMRDDGLPSLDVAPAKANQDTHEGTPLLPHTDTPEAKRRRQRYSSGSGKSTKILLSVAGMAVSALLGSWIRKRGGELATVQQQPQLQAKEQQHDAPRHPGEDGSAQHRQQQGLKKKQNNAAAISTSSPPHIIFILADDMGWNDVGWTSDDFSGLTPNLNSLKESGVELMSYYTQQLCTPARAALMTGRYPFKTGMQAAAVGTASVWGLPVEYKLLPQYLAHAGYTSHLIGKWHLGHASAQLLPTSRGFNSSYGLLTAMAHYTSHQLVQGAYLDFMNAWDGSDEPGEKQQGGVLGNGTGGGGYGSYDGYACVADKAGVHSTQLFTDHALKIVSDWEERGDNEPLFLYMSYQNPHFPAEPDDDMQYTPVETELDALSDDDRIKAGKLMYNLDLEASHHLRFGCWDNLEVGRLVSGLESAGIMDNAILVFTSDNGPCRDYGLSAYPFRGAKNYTFEGGSHVRAFVSSTRLPESRLNTTYNGLFHVTDWVPTLMDMVVPGWSQTAEALELDGFSQWPVLMGTDSEPRHEIIYNIQKDETTGNLTAAIRDGDWKYIWNEDCQVWYDYGGRYHNSTYLDQCATHSSGCIMFTDPHSWLFNLKNDPYEITDLSAEHPEKVLEFQERLLAHSLNLRTAISEENEVSDNAGAFAAWTTNGCVSPWL</sequence>
<feature type="compositionally biased region" description="Gly residues" evidence="6">
    <location>
        <begin position="176"/>
        <end position="188"/>
    </location>
</feature>
<dbReference type="SUPFAM" id="SSF53649">
    <property type="entry name" value="Alkaline phosphatase-like"/>
    <property type="match status" value="1"/>
</dbReference>
<feature type="compositionally biased region" description="Low complexity" evidence="6">
    <location>
        <begin position="109"/>
        <end position="121"/>
    </location>
</feature>
<comment type="caution">
    <text evidence="8">The sequence shown here is derived from an EMBL/GenBank/DDBJ whole genome shotgun (WGS) entry which is preliminary data.</text>
</comment>
<dbReference type="InterPro" id="IPR024607">
    <property type="entry name" value="Sulfatase_CS"/>
</dbReference>